<dbReference type="Pfam" id="PF24681">
    <property type="entry name" value="Kelch_KLHDC2_KLHL20_DRC7"/>
    <property type="match status" value="1"/>
</dbReference>
<feature type="compositionally biased region" description="Basic residues" evidence="1">
    <location>
        <begin position="79"/>
        <end position="90"/>
    </location>
</feature>
<dbReference type="InterPro" id="IPR025183">
    <property type="entry name" value="DUF4110"/>
</dbReference>
<evidence type="ECO:0000259" key="2">
    <source>
        <dbReference type="Pfam" id="PF13422"/>
    </source>
</evidence>
<dbReference type="Gene3D" id="2.120.10.80">
    <property type="entry name" value="Kelch-type beta propeller"/>
    <property type="match status" value="2"/>
</dbReference>
<dbReference type="EMBL" id="ANJA01004063">
    <property type="protein sequence ID" value="ETO59686.1"/>
    <property type="molecule type" value="Genomic_DNA"/>
</dbReference>
<feature type="region of interest" description="Disordered" evidence="1">
    <location>
        <begin position="49"/>
        <end position="92"/>
    </location>
</feature>
<protein>
    <recommendedName>
        <fullName evidence="2">DUF4110 domain-containing protein</fullName>
    </recommendedName>
</protein>
<comment type="caution">
    <text evidence="3">The sequence shown here is derived from an EMBL/GenBank/DDBJ whole genome shotgun (WGS) entry which is preliminary data.</text>
</comment>
<organism evidence="3 4">
    <name type="scientific">Phytophthora nicotianae P1976</name>
    <dbReference type="NCBI Taxonomy" id="1317066"/>
    <lineage>
        <taxon>Eukaryota</taxon>
        <taxon>Sar</taxon>
        <taxon>Stramenopiles</taxon>
        <taxon>Oomycota</taxon>
        <taxon>Peronosporomycetes</taxon>
        <taxon>Peronosporales</taxon>
        <taxon>Peronosporaceae</taxon>
        <taxon>Phytophthora</taxon>
    </lineage>
</organism>
<dbReference type="Pfam" id="PF13422">
    <property type="entry name" value="DUF4110"/>
    <property type="match status" value="1"/>
</dbReference>
<feature type="compositionally biased region" description="Basic and acidic residues" evidence="1">
    <location>
        <begin position="642"/>
        <end position="667"/>
    </location>
</feature>
<feature type="domain" description="DUF4110" evidence="2">
    <location>
        <begin position="708"/>
        <end position="799"/>
    </location>
</feature>
<proteinExistence type="predicted"/>
<feature type="region of interest" description="Disordered" evidence="1">
    <location>
        <begin position="515"/>
        <end position="556"/>
    </location>
</feature>
<accession>A0A080YZ75</accession>
<name>A0A080YZ75_PHYNI</name>
<sequence>MGLSVIYHFSTKVSSSIRIDLEVPGKWYTHCIHLHVRCRTQLVPSKITSQASVMGKKKSGSGKVDKAAAKAQRQEAKKAKQSAKSAKKDRKALGTDEEDIELILQEFRKKDAERTQVTIEAAPQPTPRANFTLSALPSGEMLLFGGEYFDGDVNVCYNDVFKWNLDVKQPQSAEEVQQAVKEAPSEAEALRDAAWKNISSPNSPPPRCSHQSAVYRDHLYVFGGEFATADQFHHYRDLWRFDLKTNAWEELEVKGGPSPRSGHRMVVWRNYLVVFGGFYEAARETKWFNDLYLFNLAELKWQKVSYPPHRQVPAERSGCQLAVHPSKDLVFVYGGYAKVKNVGEKSEGKVYSDLWALNLAPVLKRQSPTWEKLSRKGQAPSPRGGAAVTVHKQRFILFGGVFDEEQRRHTMQSTFYNDLFVYDMDRRRWFEFKLRGKKTDNKRRRKKKDKTLEDGTADDSEEEEDEEVEDFDTMLEKQFGYVDDEGNIVYIEDAHEEEETKEDDEQRSAKDIELEFEEETKEEEKVEEKSVVAEESKVEEPEEEEPAAPAPCPRINPAVMIRGSTLYVYGGVVEDGDREITLDDCWSLDLKRLEEWKEVLPGTMSHQIWKGEVSETEESSDGDDDDDDDYDDEDDYDEDDEERLKAREEKEKAKAVERAMAMLKKDENDDEDAAKKAKKEKKKKAKSKKDSHRKAIRAEMEKLQEQLGLDDIERTPQMGENLRDFFARTDATWAKEVMQRPSTVEHELSIKEIKREGFLLAEARYKELLPVLERLNALELEQKEAEEMYALKKGKSKEKSRR</sequence>
<dbReference type="Proteomes" id="UP000028582">
    <property type="component" value="Unassembled WGS sequence"/>
</dbReference>
<feature type="region of interest" description="Disordered" evidence="1">
    <location>
        <begin position="443"/>
        <end position="470"/>
    </location>
</feature>
<feature type="compositionally biased region" description="Acidic residues" evidence="1">
    <location>
        <begin position="455"/>
        <end position="470"/>
    </location>
</feature>
<dbReference type="OrthoDB" id="4447at2759"/>
<dbReference type="InterPro" id="IPR015915">
    <property type="entry name" value="Kelch-typ_b-propeller"/>
</dbReference>
<feature type="compositionally biased region" description="Basic and acidic residues" evidence="1">
    <location>
        <begin position="63"/>
        <end position="78"/>
    </location>
</feature>
<dbReference type="InterPro" id="IPR052588">
    <property type="entry name" value="Kelch_domain_protein"/>
</dbReference>
<reference evidence="3 4" key="1">
    <citation type="submission" date="2013-11" db="EMBL/GenBank/DDBJ databases">
        <title>The Genome Sequence of Phytophthora parasitica P1976.</title>
        <authorList>
            <consortium name="The Broad Institute Genomics Platform"/>
            <person name="Russ C."/>
            <person name="Tyler B."/>
            <person name="Panabieres F."/>
            <person name="Shan W."/>
            <person name="Tripathy S."/>
            <person name="Grunwald N."/>
            <person name="Machado M."/>
            <person name="Johnson C.S."/>
            <person name="Walker B."/>
            <person name="Young S."/>
            <person name="Zeng Q."/>
            <person name="Gargeya S."/>
            <person name="Fitzgerald M."/>
            <person name="Haas B."/>
            <person name="Abouelleil A."/>
            <person name="Allen A.W."/>
            <person name="Alvarado L."/>
            <person name="Arachchi H.M."/>
            <person name="Berlin A.M."/>
            <person name="Chapman S.B."/>
            <person name="Gainer-Dewar J."/>
            <person name="Goldberg J."/>
            <person name="Griggs A."/>
            <person name="Gujja S."/>
            <person name="Hansen M."/>
            <person name="Howarth C."/>
            <person name="Imamovic A."/>
            <person name="Ireland A."/>
            <person name="Larimer J."/>
            <person name="McCowan C."/>
            <person name="Murphy C."/>
            <person name="Pearson M."/>
            <person name="Poon T.W."/>
            <person name="Priest M."/>
            <person name="Roberts A."/>
            <person name="Saif S."/>
            <person name="Shea T."/>
            <person name="Sisk P."/>
            <person name="Sykes S."/>
            <person name="Wortman J."/>
            <person name="Nusbaum C."/>
            <person name="Birren B."/>
        </authorList>
    </citation>
    <scope>NUCLEOTIDE SEQUENCE [LARGE SCALE GENOMIC DNA]</scope>
    <source>
        <strain evidence="3 4">P1976</strain>
    </source>
</reference>
<evidence type="ECO:0000313" key="4">
    <source>
        <dbReference type="Proteomes" id="UP000028582"/>
    </source>
</evidence>
<feature type="region of interest" description="Disordered" evidence="1">
    <location>
        <begin position="602"/>
        <end position="695"/>
    </location>
</feature>
<dbReference type="PANTHER" id="PTHR46063">
    <property type="entry name" value="KELCH DOMAIN-CONTAINING PROTEIN"/>
    <property type="match status" value="1"/>
</dbReference>
<evidence type="ECO:0000313" key="3">
    <source>
        <dbReference type="EMBL" id="ETO59686.1"/>
    </source>
</evidence>
<feature type="compositionally biased region" description="Basic residues" evidence="1">
    <location>
        <begin position="676"/>
        <end position="695"/>
    </location>
</feature>
<evidence type="ECO:0000256" key="1">
    <source>
        <dbReference type="SAM" id="MobiDB-lite"/>
    </source>
</evidence>
<dbReference type="AlphaFoldDB" id="A0A080YZ75"/>
<feature type="compositionally biased region" description="Basic and acidic residues" evidence="1">
    <location>
        <begin position="522"/>
        <end position="539"/>
    </location>
</feature>
<dbReference type="SUPFAM" id="SSF117281">
    <property type="entry name" value="Kelch motif"/>
    <property type="match status" value="1"/>
</dbReference>
<gene>
    <name evidence="3" type="ORF">F444_22007</name>
</gene>
<feature type="compositionally biased region" description="Acidic residues" evidence="1">
    <location>
        <begin position="614"/>
        <end position="641"/>
    </location>
</feature>
<dbReference type="PANTHER" id="PTHR46063:SF1">
    <property type="entry name" value="KELCH DOMAIN-CONTAINING PROTEIN 4"/>
    <property type="match status" value="1"/>
</dbReference>